<sequence>MAIRLRPASPIACLAAWRTSCPARLPFRASLPLKDIAEFYAYGGKANGCGLCTTNLLSSITAANGTNTTGYTLAQWQAFYLVYNATKGAQPGHSPHQRGGRGRASVRHQQDDAGRDPLAAERPSLPD</sequence>
<evidence type="ECO:0000256" key="1">
    <source>
        <dbReference type="SAM" id="MobiDB-lite"/>
    </source>
</evidence>
<dbReference type="AlphaFoldDB" id="A0A2N9AVM9"/>
<feature type="compositionally biased region" description="Basic residues" evidence="1">
    <location>
        <begin position="95"/>
        <end position="106"/>
    </location>
</feature>
<name>A0A2N9AVM9_METEX</name>
<dbReference type="EMBL" id="LT962688">
    <property type="protein sequence ID" value="SOR31374.1"/>
    <property type="molecule type" value="Genomic_DNA"/>
</dbReference>
<proteinExistence type="predicted"/>
<organism evidence="2 3">
    <name type="scientific">Methylorubrum extorquens</name>
    <name type="common">Methylobacterium dichloromethanicum</name>
    <name type="synonym">Methylobacterium extorquens</name>
    <dbReference type="NCBI Taxonomy" id="408"/>
    <lineage>
        <taxon>Bacteria</taxon>
        <taxon>Pseudomonadati</taxon>
        <taxon>Pseudomonadota</taxon>
        <taxon>Alphaproteobacteria</taxon>
        <taxon>Hyphomicrobiales</taxon>
        <taxon>Methylobacteriaceae</taxon>
        <taxon>Methylorubrum</taxon>
    </lineage>
</organism>
<dbReference type="Proteomes" id="UP000233769">
    <property type="component" value="Chromosome tk0001"/>
</dbReference>
<feature type="region of interest" description="Disordered" evidence="1">
    <location>
        <begin position="89"/>
        <end position="127"/>
    </location>
</feature>
<evidence type="ECO:0000313" key="2">
    <source>
        <dbReference type="EMBL" id="SOR31374.1"/>
    </source>
</evidence>
<feature type="compositionally biased region" description="Basic and acidic residues" evidence="1">
    <location>
        <begin position="108"/>
        <end position="119"/>
    </location>
</feature>
<gene>
    <name evidence="2" type="ORF">TK0001_4789</name>
</gene>
<evidence type="ECO:0000313" key="3">
    <source>
        <dbReference type="Proteomes" id="UP000233769"/>
    </source>
</evidence>
<protein>
    <submittedName>
        <fullName evidence="2">Uncharacterized protein</fullName>
    </submittedName>
</protein>
<accession>A0A2N9AVM9</accession>
<reference evidence="3" key="1">
    <citation type="submission" date="2017-10" db="EMBL/GenBank/DDBJ databases">
        <authorList>
            <person name="Regsiter A."/>
            <person name="William W."/>
        </authorList>
    </citation>
    <scope>NUCLEOTIDE SEQUENCE [LARGE SCALE GENOMIC DNA]</scope>
</reference>